<evidence type="ECO:0000259" key="2">
    <source>
        <dbReference type="PROSITE" id="PS51258"/>
    </source>
</evidence>
<accession>A0A8K0KR96</accession>
<dbReference type="InterPro" id="IPR052095">
    <property type="entry name" value="UNC-13_domain"/>
</dbReference>
<dbReference type="PANTHER" id="PTHR45999">
    <property type="entry name" value="UNC-13-4A, ISOFORM B"/>
    <property type="match status" value="1"/>
</dbReference>
<dbReference type="Gene3D" id="1.10.357.50">
    <property type="match status" value="1"/>
</dbReference>
<evidence type="ECO:0000313" key="4">
    <source>
        <dbReference type="Proteomes" id="UP000792457"/>
    </source>
</evidence>
<sequence length="244" mass="28596">MEKNKMDESSDETKLQHVIKVAQLLRGDLQQALDFHEKYFQEILQFPFVKTLYKVYDSELSEIANPIVDDVSWKLKPLRFSDNLDDAMQENEHMQMGTSLFELYLVLQRFAIMAQNIRTLDLGELKMQNYYTWFRKGVAHWLEIALFKALQRIEKAVAIDALEPVDSNVRYSSSAVDTLTIYYQVRTFWSQLAWPDVEGSYSFIAIIIQDICRCSVFYADKMEKKVEGMGETEDAYEKKFEVTN</sequence>
<dbReference type="InterPro" id="IPR014770">
    <property type="entry name" value="Munc13_1"/>
</dbReference>
<feature type="domain" description="MHD1" evidence="2">
    <location>
        <begin position="101"/>
        <end position="222"/>
    </location>
</feature>
<dbReference type="EMBL" id="KZ309484">
    <property type="protein sequence ID" value="KAG8239009.1"/>
    <property type="molecule type" value="Genomic_DNA"/>
</dbReference>
<name>A0A8K0KR96_LADFU</name>
<dbReference type="Proteomes" id="UP000792457">
    <property type="component" value="Unassembled WGS sequence"/>
</dbReference>
<reference evidence="3" key="1">
    <citation type="submission" date="2013-04" db="EMBL/GenBank/DDBJ databases">
        <authorList>
            <person name="Qu J."/>
            <person name="Murali S.C."/>
            <person name="Bandaranaike D."/>
            <person name="Bellair M."/>
            <person name="Blankenburg K."/>
            <person name="Chao H."/>
            <person name="Dinh H."/>
            <person name="Doddapaneni H."/>
            <person name="Downs B."/>
            <person name="Dugan-Rocha S."/>
            <person name="Elkadiri S."/>
            <person name="Gnanaolivu R.D."/>
            <person name="Hernandez B."/>
            <person name="Javaid M."/>
            <person name="Jayaseelan J.C."/>
            <person name="Lee S."/>
            <person name="Li M."/>
            <person name="Ming W."/>
            <person name="Munidasa M."/>
            <person name="Muniz J."/>
            <person name="Nguyen L."/>
            <person name="Ongeri F."/>
            <person name="Osuji N."/>
            <person name="Pu L.-L."/>
            <person name="Puazo M."/>
            <person name="Qu C."/>
            <person name="Quiroz J."/>
            <person name="Raj R."/>
            <person name="Weissenberger G."/>
            <person name="Xin Y."/>
            <person name="Zou X."/>
            <person name="Han Y."/>
            <person name="Richards S."/>
            <person name="Worley K."/>
            <person name="Muzny D."/>
            <person name="Gibbs R."/>
        </authorList>
    </citation>
    <scope>NUCLEOTIDE SEQUENCE</scope>
    <source>
        <strain evidence="3">Sampled in the wild</strain>
    </source>
</reference>
<comment type="caution">
    <text evidence="3">The sequence shown here is derived from an EMBL/GenBank/DDBJ whole genome shotgun (WGS) entry which is preliminary data.</text>
</comment>
<dbReference type="GO" id="GO:0006887">
    <property type="term" value="P:exocytosis"/>
    <property type="evidence" value="ECO:0007669"/>
    <property type="project" value="UniProtKB-KW"/>
</dbReference>
<dbReference type="GO" id="GO:0099503">
    <property type="term" value="C:secretory vesicle"/>
    <property type="evidence" value="ECO:0007669"/>
    <property type="project" value="TreeGrafter"/>
</dbReference>
<keyword evidence="4" id="KW-1185">Reference proteome</keyword>
<dbReference type="AlphaFoldDB" id="A0A8K0KR96"/>
<reference evidence="3" key="2">
    <citation type="submission" date="2017-10" db="EMBL/GenBank/DDBJ databases">
        <title>Ladona fulva Genome sequencing and assembly.</title>
        <authorList>
            <person name="Murali S."/>
            <person name="Richards S."/>
            <person name="Bandaranaike D."/>
            <person name="Bellair M."/>
            <person name="Blankenburg K."/>
            <person name="Chao H."/>
            <person name="Dinh H."/>
            <person name="Doddapaneni H."/>
            <person name="Dugan-Rocha S."/>
            <person name="Elkadiri S."/>
            <person name="Gnanaolivu R."/>
            <person name="Hernandez B."/>
            <person name="Skinner E."/>
            <person name="Javaid M."/>
            <person name="Lee S."/>
            <person name="Li M."/>
            <person name="Ming W."/>
            <person name="Munidasa M."/>
            <person name="Muniz J."/>
            <person name="Nguyen L."/>
            <person name="Hughes D."/>
            <person name="Osuji N."/>
            <person name="Pu L.-L."/>
            <person name="Puazo M."/>
            <person name="Qu C."/>
            <person name="Quiroz J."/>
            <person name="Raj R."/>
            <person name="Weissenberger G."/>
            <person name="Xin Y."/>
            <person name="Zou X."/>
            <person name="Han Y."/>
            <person name="Worley K."/>
            <person name="Muzny D."/>
            <person name="Gibbs R."/>
        </authorList>
    </citation>
    <scope>NUCLEOTIDE SEQUENCE</scope>
    <source>
        <strain evidence="3">Sampled in the wild</strain>
    </source>
</reference>
<evidence type="ECO:0000313" key="3">
    <source>
        <dbReference type="EMBL" id="KAG8239009.1"/>
    </source>
</evidence>
<gene>
    <name evidence="3" type="ORF">J437_LFUL005066</name>
</gene>
<dbReference type="OrthoDB" id="67700at2759"/>
<proteinExistence type="predicted"/>
<protein>
    <recommendedName>
        <fullName evidence="2">MHD1 domain-containing protein</fullName>
    </recommendedName>
</protein>
<keyword evidence="1" id="KW-0268">Exocytosis</keyword>
<dbReference type="PROSITE" id="PS51258">
    <property type="entry name" value="MHD1"/>
    <property type="match status" value="1"/>
</dbReference>
<feature type="non-terminal residue" evidence="3">
    <location>
        <position position="1"/>
    </location>
</feature>
<organism evidence="3 4">
    <name type="scientific">Ladona fulva</name>
    <name type="common">Scarce chaser dragonfly</name>
    <name type="synonym">Libellula fulva</name>
    <dbReference type="NCBI Taxonomy" id="123851"/>
    <lineage>
        <taxon>Eukaryota</taxon>
        <taxon>Metazoa</taxon>
        <taxon>Ecdysozoa</taxon>
        <taxon>Arthropoda</taxon>
        <taxon>Hexapoda</taxon>
        <taxon>Insecta</taxon>
        <taxon>Pterygota</taxon>
        <taxon>Palaeoptera</taxon>
        <taxon>Odonata</taxon>
        <taxon>Epiprocta</taxon>
        <taxon>Anisoptera</taxon>
        <taxon>Libelluloidea</taxon>
        <taxon>Libellulidae</taxon>
        <taxon>Ladona</taxon>
    </lineage>
</organism>
<dbReference type="PANTHER" id="PTHR45999:SF2">
    <property type="entry name" value="PROTEIN UNC-13 HOMOLOG 4B"/>
    <property type="match status" value="1"/>
</dbReference>
<evidence type="ECO:0000256" key="1">
    <source>
        <dbReference type="ARBA" id="ARBA00022483"/>
    </source>
</evidence>